<dbReference type="PANTHER" id="PTHR30055:SF226">
    <property type="entry name" value="HTH-TYPE TRANSCRIPTIONAL REGULATOR PKSA"/>
    <property type="match status" value="1"/>
</dbReference>
<keyword evidence="1 2" id="KW-0238">DNA-binding</keyword>
<dbReference type="InterPro" id="IPR036271">
    <property type="entry name" value="Tet_transcr_reg_TetR-rel_C_sf"/>
</dbReference>
<protein>
    <submittedName>
        <fullName evidence="4">TetR/AcrR family transcriptional regulator</fullName>
    </submittedName>
</protein>
<feature type="domain" description="HTH tetR-type" evidence="3">
    <location>
        <begin position="17"/>
        <end position="77"/>
    </location>
</feature>
<dbReference type="GO" id="GO:0000976">
    <property type="term" value="F:transcription cis-regulatory region binding"/>
    <property type="evidence" value="ECO:0007669"/>
    <property type="project" value="TreeGrafter"/>
</dbReference>
<dbReference type="SUPFAM" id="SSF46689">
    <property type="entry name" value="Homeodomain-like"/>
    <property type="match status" value="1"/>
</dbReference>
<feature type="DNA-binding region" description="H-T-H motif" evidence="2">
    <location>
        <begin position="40"/>
        <end position="59"/>
    </location>
</feature>
<dbReference type="Proteomes" id="UP000727993">
    <property type="component" value="Unassembled WGS sequence"/>
</dbReference>
<name>A0A936NAI5_9ACTN</name>
<dbReference type="GO" id="GO:0003700">
    <property type="term" value="F:DNA-binding transcription factor activity"/>
    <property type="evidence" value="ECO:0007669"/>
    <property type="project" value="TreeGrafter"/>
</dbReference>
<evidence type="ECO:0000313" key="4">
    <source>
        <dbReference type="EMBL" id="MBK9295309.1"/>
    </source>
</evidence>
<sequence length="246" mass="26263">MTQTLTTAPTGRAANRQRKRQEYIDTAIRIVLNGGLEALTMQALAREMGAAVGTAYTYFASKSALVAELQVLAIGRLTSTYADAAPRWQGEMGRLDAKGKAEAGLTTFVEFVVRAPGSLRDDFFLQLLLLTDGGRSILPEDQATVLEAAGQWATLVRELIDEAVEAGVLNKVDADRRAAKFVAMLNGASLFTNLPDGAIPDLPGLTRSLMIDLLCAWGADRKRITRSASKAEAAADQLELAAPALA</sequence>
<comment type="caution">
    <text evidence="4">The sequence shown here is derived from an EMBL/GenBank/DDBJ whole genome shotgun (WGS) entry which is preliminary data.</text>
</comment>
<dbReference type="PROSITE" id="PS50977">
    <property type="entry name" value="HTH_TETR_2"/>
    <property type="match status" value="1"/>
</dbReference>
<dbReference type="EMBL" id="JADJZA010000001">
    <property type="protein sequence ID" value="MBK9295309.1"/>
    <property type="molecule type" value="Genomic_DNA"/>
</dbReference>
<dbReference type="InterPro" id="IPR023772">
    <property type="entry name" value="DNA-bd_HTH_TetR-type_CS"/>
</dbReference>
<reference evidence="4 5" key="1">
    <citation type="submission" date="2020-10" db="EMBL/GenBank/DDBJ databases">
        <title>Connecting structure to function with the recovery of over 1000 high-quality activated sludge metagenome-assembled genomes encoding full-length rRNA genes using long-read sequencing.</title>
        <authorList>
            <person name="Singleton C.M."/>
            <person name="Petriglieri F."/>
            <person name="Kristensen J.M."/>
            <person name="Kirkegaard R.H."/>
            <person name="Michaelsen T.Y."/>
            <person name="Andersen M.H."/>
            <person name="Karst S.M."/>
            <person name="Dueholm M.S."/>
            <person name="Nielsen P.H."/>
            <person name="Albertsen M."/>
        </authorList>
    </citation>
    <scope>NUCLEOTIDE SEQUENCE [LARGE SCALE GENOMIC DNA]</scope>
    <source>
        <strain evidence="4">Lyne_18-Q3-R50-59_MAXAC.006</strain>
    </source>
</reference>
<dbReference type="InterPro" id="IPR009057">
    <property type="entry name" value="Homeodomain-like_sf"/>
</dbReference>
<dbReference type="PANTHER" id="PTHR30055">
    <property type="entry name" value="HTH-TYPE TRANSCRIPTIONAL REGULATOR RUTR"/>
    <property type="match status" value="1"/>
</dbReference>
<dbReference type="AlphaFoldDB" id="A0A936NAI5"/>
<accession>A0A936NAI5</accession>
<dbReference type="Gene3D" id="1.10.357.10">
    <property type="entry name" value="Tetracycline Repressor, domain 2"/>
    <property type="match status" value="1"/>
</dbReference>
<dbReference type="Gene3D" id="1.10.10.60">
    <property type="entry name" value="Homeodomain-like"/>
    <property type="match status" value="1"/>
</dbReference>
<dbReference type="PROSITE" id="PS01081">
    <property type="entry name" value="HTH_TETR_1"/>
    <property type="match status" value="1"/>
</dbReference>
<evidence type="ECO:0000256" key="1">
    <source>
        <dbReference type="ARBA" id="ARBA00023125"/>
    </source>
</evidence>
<proteinExistence type="predicted"/>
<evidence type="ECO:0000256" key="2">
    <source>
        <dbReference type="PROSITE-ProRule" id="PRU00335"/>
    </source>
</evidence>
<evidence type="ECO:0000259" key="3">
    <source>
        <dbReference type="PROSITE" id="PS50977"/>
    </source>
</evidence>
<dbReference type="Pfam" id="PF00440">
    <property type="entry name" value="TetR_N"/>
    <property type="match status" value="1"/>
</dbReference>
<dbReference type="InterPro" id="IPR050109">
    <property type="entry name" value="HTH-type_TetR-like_transc_reg"/>
</dbReference>
<evidence type="ECO:0000313" key="5">
    <source>
        <dbReference type="Proteomes" id="UP000727993"/>
    </source>
</evidence>
<gene>
    <name evidence="4" type="ORF">IPN02_00210</name>
</gene>
<dbReference type="InterPro" id="IPR001647">
    <property type="entry name" value="HTH_TetR"/>
</dbReference>
<organism evidence="4 5">
    <name type="scientific">Candidatus Neomicrothrix subdominans</name>
    <dbReference type="NCBI Taxonomy" id="2954438"/>
    <lineage>
        <taxon>Bacteria</taxon>
        <taxon>Bacillati</taxon>
        <taxon>Actinomycetota</taxon>
        <taxon>Acidimicrobiia</taxon>
        <taxon>Acidimicrobiales</taxon>
        <taxon>Microthrixaceae</taxon>
        <taxon>Candidatus Neomicrothrix</taxon>
    </lineage>
</organism>
<dbReference type="SUPFAM" id="SSF48498">
    <property type="entry name" value="Tetracyclin repressor-like, C-terminal domain"/>
    <property type="match status" value="1"/>
</dbReference>